<evidence type="ECO:0000313" key="2">
    <source>
        <dbReference type="EMBL" id="MPC13590.1"/>
    </source>
</evidence>
<dbReference type="AlphaFoldDB" id="A0A5B7CW32"/>
<evidence type="ECO:0000313" key="3">
    <source>
        <dbReference type="Proteomes" id="UP000324222"/>
    </source>
</evidence>
<reference evidence="2 3" key="1">
    <citation type="submission" date="2019-05" db="EMBL/GenBank/DDBJ databases">
        <title>Another draft genome of Portunus trituberculatus and its Hox gene families provides insights of decapod evolution.</title>
        <authorList>
            <person name="Jeong J.-H."/>
            <person name="Song I."/>
            <person name="Kim S."/>
            <person name="Choi T."/>
            <person name="Kim D."/>
            <person name="Ryu S."/>
            <person name="Kim W."/>
        </authorList>
    </citation>
    <scope>NUCLEOTIDE SEQUENCE [LARGE SCALE GENOMIC DNA]</scope>
    <source>
        <tissue evidence="2">Muscle</tissue>
    </source>
</reference>
<keyword evidence="3" id="KW-1185">Reference proteome</keyword>
<gene>
    <name evidence="2" type="ORF">E2C01_006328</name>
</gene>
<sequence>MLGGEEVVWGRGRRVPGRCSMSLNSASSSVFVLSPTKFCRHEDLEHGNTTQSTGGGETADRGKESLVTPNSRDPRYSDPDTATACVQCHPDQEMTPHCFE</sequence>
<name>A0A5B7CW32_PORTR</name>
<accession>A0A5B7CW32</accession>
<protein>
    <submittedName>
        <fullName evidence="2">Uncharacterized protein</fullName>
    </submittedName>
</protein>
<proteinExistence type="predicted"/>
<comment type="caution">
    <text evidence="2">The sequence shown here is derived from an EMBL/GenBank/DDBJ whole genome shotgun (WGS) entry which is preliminary data.</text>
</comment>
<dbReference type="EMBL" id="VSRR010000291">
    <property type="protein sequence ID" value="MPC13590.1"/>
    <property type="molecule type" value="Genomic_DNA"/>
</dbReference>
<organism evidence="2 3">
    <name type="scientific">Portunus trituberculatus</name>
    <name type="common">Swimming crab</name>
    <name type="synonym">Neptunus trituberculatus</name>
    <dbReference type="NCBI Taxonomy" id="210409"/>
    <lineage>
        <taxon>Eukaryota</taxon>
        <taxon>Metazoa</taxon>
        <taxon>Ecdysozoa</taxon>
        <taxon>Arthropoda</taxon>
        <taxon>Crustacea</taxon>
        <taxon>Multicrustacea</taxon>
        <taxon>Malacostraca</taxon>
        <taxon>Eumalacostraca</taxon>
        <taxon>Eucarida</taxon>
        <taxon>Decapoda</taxon>
        <taxon>Pleocyemata</taxon>
        <taxon>Brachyura</taxon>
        <taxon>Eubrachyura</taxon>
        <taxon>Portunoidea</taxon>
        <taxon>Portunidae</taxon>
        <taxon>Portuninae</taxon>
        <taxon>Portunus</taxon>
    </lineage>
</organism>
<feature type="region of interest" description="Disordered" evidence="1">
    <location>
        <begin position="42"/>
        <end position="83"/>
    </location>
</feature>
<evidence type="ECO:0000256" key="1">
    <source>
        <dbReference type="SAM" id="MobiDB-lite"/>
    </source>
</evidence>
<dbReference type="Proteomes" id="UP000324222">
    <property type="component" value="Unassembled WGS sequence"/>
</dbReference>